<sequence length="909" mass="105038">MNETELQLLSVLSAFSSPDNIVRSEAEKLYNELETKNPEKMVDCLSVIIKENKNTFEALAALIKLGEFIEASSIRSDCNLSDEKLNNVRIDFLNFLVDSTYPEVTRNYILSVLEDFIYITNGGESDWPELVPFFLSLLDTDDRPIALRFLTYYLIVNPTDDFNALIQPKIQLEAPNENDRATSLKLVLISLFSNPQYNSYIPQIPTVLASLNVETFSSTFSLFWKIFKKDEKLFSNIITDIIGLLLTNVADPSHEELFRRDSLFFFHKLFKYSKKCRKMVSKTLEVTIKIIASILQYPNLIPDLYEEAKIVLSDLVNDLVNDKALIENYTNDSNDYVSSFFISFFIDDELFDRFFEKTIKNVKSKNQFIHENGILTLRNCIAKNNSNREIGSELFKLIQTEEWKLYIETFCYWCQKAKSIDVEPFYKKIVDLVSSNDAYYYLYCASIICCRCRQNARFVLKKVMKRIEKSNNLTDFQLCIISNTYQYVNPIISQESFKHILPFCKGSLTLMNSTSFLEIMEFIGIKFVPFLDEIIPSLFSFSNHHENILSVIDCLEKIVSLFSTNLDPFLEKILCFSLTNGSCESVDIRLESITLINLLLQHNWENKIIYDSILKYVLVQITKEVSMNCLDSLLSIVILIIERKDASNEVLQSFLSYIPYIISKAVEFNSEEIFASAGSIFMIVLKKIPNDATPLFFQLQKLIPHYSVSPPGFLKNFSLLTWTDFVTFGPNEQTAQYLSEILNDLKFYSEKEGDEDFRKIAIICLYSYYTAVEKTDLEIETIFDIFHRVAKNEQENSLEIFEISVAAFSVILQKYVNEKIFLLRTKQLVELLPLKRANDESDTVYNVIFELALMCSKNSDLFDFFEPLKHILNEAIKNHYISEGAIDDISQKLIELGEAAPAELRMIVQ</sequence>
<dbReference type="GeneID" id="94831753"/>
<protein>
    <recommendedName>
        <fullName evidence="3">Importin N-terminal domain-containing protein</fullName>
    </recommendedName>
</protein>
<dbReference type="VEuPathDB" id="TrichDB:TRFO_13124"/>
<comment type="caution">
    <text evidence="1">The sequence shown here is derived from an EMBL/GenBank/DDBJ whole genome shotgun (WGS) entry which is preliminary data.</text>
</comment>
<proteinExistence type="predicted"/>
<gene>
    <name evidence="1" type="ORF">TRFO_13124</name>
</gene>
<keyword evidence="2" id="KW-1185">Reference proteome</keyword>
<evidence type="ECO:0000313" key="2">
    <source>
        <dbReference type="Proteomes" id="UP000179807"/>
    </source>
</evidence>
<evidence type="ECO:0008006" key="3">
    <source>
        <dbReference type="Google" id="ProtNLM"/>
    </source>
</evidence>
<dbReference type="InterPro" id="IPR011989">
    <property type="entry name" value="ARM-like"/>
</dbReference>
<accession>A0A1J4KZ56</accession>
<dbReference type="RefSeq" id="XP_068369671.1">
    <property type="nucleotide sequence ID" value="XM_068497049.1"/>
</dbReference>
<evidence type="ECO:0000313" key="1">
    <source>
        <dbReference type="EMBL" id="OHT16535.1"/>
    </source>
</evidence>
<dbReference type="EMBL" id="MLAK01000100">
    <property type="protein sequence ID" value="OHT16535.1"/>
    <property type="molecule type" value="Genomic_DNA"/>
</dbReference>
<dbReference type="Gene3D" id="1.25.10.10">
    <property type="entry name" value="Leucine-rich Repeat Variant"/>
    <property type="match status" value="2"/>
</dbReference>
<name>A0A1J4KZ56_9EUKA</name>
<organism evidence="1 2">
    <name type="scientific">Tritrichomonas foetus</name>
    <dbReference type="NCBI Taxonomy" id="1144522"/>
    <lineage>
        <taxon>Eukaryota</taxon>
        <taxon>Metamonada</taxon>
        <taxon>Parabasalia</taxon>
        <taxon>Tritrichomonadida</taxon>
        <taxon>Tritrichomonadidae</taxon>
        <taxon>Tritrichomonas</taxon>
    </lineage>
</organism>
<dbReference type="AlphaFoldDB" id="A0A1J4KZ56"/>
<reference evidence="1" key="1">
    <citation type="submission" date="2016-10" db="EMBL/GenBank/DDBJ databases">
        <authorList>
            <person name="Benchimol M."/>
            <person name="Almeida L.G."/>
            <person name="Vasconcelos A.T."/>
            <person name="Perreira-Neves A."/>
            <person name="Rosa I.A."/>
            <person name="Tasca T."/>
            <person name="Bogo M.R."/>
            <person name="de Souza W."/>
        </authorList>
    </citation>
    <scope>NUCLEOTIDE SEQUENCE [LARGE SCALE GENOMIC DNA]</scope>
    <source>
        <strain evidence="1">K</strain>
    </source>
</reference>
<dbReference type="Proteomes" id="UP000179807">
    <property type="component" value="Unassembled WGS sequence"/>
</dbReference>
<dbReference type="OrthoDB" id="5797019at2759"/>
<dbReference type="InterPro" id="IPR016024">
    <property type="entry name" value="ARM-type_fold"/>
</dbReference>
<dbReference type="SUPFAM" id="SSF48371">
    <property type="entry name" value="ARM repeat"/>
    <property type="match status" value="1"/>
</dbReference>